<feature type="non-terminal residue" evidence="2">
    <location>
        <position position="43"/>
    </location>
</feature>
<dbReference type="EMBL" id="QXFW01002176">
    <property type="protein sequence ID" value="KAE8981220.1"/>
    <property type="molecule type" value="Genomic_DNA"/>
</dbReference>
<evidence type="ECO:0000256" key="1">
    <source>
        <dbReference type="SAM" id="MobiDB-lite"/>
    </source>
</evidence>
<organism evidence="2 3">
    <name type="scientific">Phytophthora fragariae</name>
    <dbReference type="NCBI Taxonomy" id="53985"/>
    <lineage>
        <taxon>Eukaryota</taxon>
        <taxon>Sar</taxon>
        <taxon>Stramenopiles</taxon>
        <taxon>Oomycota</taxon>
        <taxon>Peronosporomycetes</taxon>
        <taxon>Peronosporales</taxon>
        <taxon>Peronosporaceae</taxon>
        <taxon>Phytophthora</taxon>
    </lineage>
</organism>
<accession>A0A6A3IGA4</accession>
<comment type="caution">
    <text evidence="2">The sequence shown here is derived from an EMBL/GenBank/DDBJ whole genome shotgun (WGS) entry which is preliminary data.</text>
</comment>
<dbReference type="Proteomes" id="UP000460718">
    <property type="component" value="Unassembled WGS sequence"/>
</dbReference>
<evidence type="ECO:0000313" key="2">
    <source>
        <dbReference type="EMBL" id="KAE8981220.1"/>
    </source>
</evidence>
<dbReference type="AlphaFoldDB" id="A0A6A3IGA4"/>
<protein>
    <submittedName>
        <fullName evidence="2">Uncharacterized protein</fullName>
    </submittedName>
</protein>
<name>A0A6A3IGA4_9STRA</name>
<reference evidence="2 3" key="1">
    <citation type="submission" date="2018-09" db="EMBL/GenBank/DDBJ databases">
        <title>Genomic investigation of the strawberry pathogen Phytophthora fragariae indicates pathogenicity is determined by transcriptional variation in three key races.</title>
        <authorList>
            <person name="Adams T.M."/>
            <person name="Armitage A.D."/>
            <person name="Sobczyk M.K."/>
            <person name="Bates H.J."/>
            <person name="Dunwell J.M."/>
            <person name="Nellist C.F."/>
            <person name="Harrison R.J."/>
        </authorList>
    </citation>
    <scope>NUCLEOTIDE SEQUENCE [LARGE SCALE GENOMIC DNA]</scope>
    <source>
        <strain evidence="2 3">SCRP245</strain>
    </source>
</reference>
<feature type="region of interest" description="Disordered" evidence="1">
    <location>
        <begin position="1"/>
        <end position="43"/>
    </location>
</feature>
<evidence type="ECO:0000313" key="3">
    <source>
        <dbReference type="Proteomes" id="UP000460718"/>
    </source>
</evidence>
<proteinExistence type="predicted"/>
<feature type="compositionally biased region" description="Basic residues" evidence="1">
    <location>
        <begin position="32"/>
        <end position="43"/>
    </location>
</feature>
<gene>
    <name evidence="2" type="ORF">PF011_g22116</name>
</gene>
<sequence length="43" mass="4797">MTIHASGVENRIGASLKSHTQHNDGNLGLERRKLHQQHGKPSR</sequence>